<evidence type="ECO:0000256" key="1">
    <source>
        <dbReference type="ARBA" id="ARBA00004239"/>
    </source>
</evidence>
<evidence type="ECO:0000313" key="8">
    <source>
        <dbReference type="Proteomes" id="UP000515150"/>
    </source>
</evidence>
<comment type="subcellular location">
    <subcellularLocation>
        <location evidence="1">Secreted</location>
        <location evidence="1">Extracellular space</location>
    </subcellularLocation>
</comment>
<dbReference type="GO" id="GO:0006508">
    <property type="term" value="P:proteolysis"/>
    <property type="evidence" value="ECO:0007669"/>
    <property type="project" value="InterPro"/>
</dbReference>
<dbReference type="PROSITE" id="PS00134">
    <property type="entry name" value="TRYPSIN_HIS"/>
    <property type="match status" value="1"/>
</dbReference>
<sequence>MLACMMHGLFTLLLVHLLASLCQYAHGSEIIHGRKVPDGKMPYMVSLQNNNNAHVCGGFLISEEFVLTAAHCDKATHVVLGTHNLKKVDNNTRKQIVMKCQYPSYESPKFGHDIMLLKLSQKASLNKKVKLIKLSGNQKLKDNQNCSVAGWGFTVSGGKVVSELQEVHVPIINRKVCDKEWQKFKVKLPENVICAGGYKTKSGFCQGDSGGPLVCGGMAVGIVSFNLKGNCQYPNLPNIYTDIKKYVPWIKKTLKKKQCV</sequence>
<accession>A0A6P7MB78</accession>
<dbReference type="Proteomes" id="UP000515150">
    <property type="component" value="Chromosome 4"/>
</dbReference>
<dbReference type="FunCoup" id="A0A6P7MB78">
    <property type="interactions" value="9"/>
</dbReference>
<dbReference type="GO" id="GO:0005576">
    <property type="term" value="C:extracellular region"/>
    <property type="evidence" value="ECO:0007669"/>
    <property type="project" value="UniProtKB-SubCell"/>
</dbReference>
<dbReference type="RefSeq" id="XP_029004261.1">
    <property type="nucleotide sequence ID" value="XM_029148428.3"/>
</dbReference>
<protein>
    <recommendedName>
        <fullName evidence="5">trypsin</fullName>
        <ecNumber evidence="5">3.4.21.4</ecNumber>
    </recommendedName>
</protein>
<dbReference type="InterPro" id="IPR018114">
    <property type="entry name" value="TRYPSIN_HIS"/>
</dbReference>
<feature type="chain" id="PRO_5028294759" description="trypsin" evidence="6">
    <location>
        <begin position="28"/>
        <end position="260"/>
    </location>
</feature>
<dbReference type="KEGG" id="bspl:114854223"/>
<dbReference type="Pfam" id="PF00089">
    <property type="entry name" value="Trypsin"/>
    <property type="match status" value="1"/>
</dbReference>
<evidence type="ECO:0000313" key="9">
    <source>
        <dbReference type="RefSeq" id="XP_029004261.1"/>
    </source>
</evidence>
<feature type="signal peptide" evidence="6">
    <location>
        <begin position="1"/>
        <end position="27"/>
    </location>
</feature>
<keyword evidence="8" id="KW-1185">Reference proteome</keyword>
<dbReference type="InterPro" id="IPR001254">
    <property type="entry name" value="Trypsin_dom"/>
</dbReference>
<dbReference type="Gene3D" id="2.40.10.10">
    <property type="entry name" value="Trypsin-like serine proteases"/>
    <property type="match status" value="2"/>
</dbReference>
<dbReference type="InterPro" id="IPR043504">
    <property type="entry name" value="Peptidase_S1_PA_chymotrypsin"/>
</dbReference>
<dbReference type="PRINTS" id="PR00722">
    <property type="entry name" value="CHYMOTRYPSIN"/>
</dbReference>
<organism evidence="8 9">
    <name type="scientific">Betta splendens</name>
    <name type="common">Siamese fighting fish</name>
    <dbReference type="NCBI Taxonomy" id="158456"/>
    <lineage>
        <taxon>Eukaryota</taxon>
        <taxon>Metazoa</taxon>
        <taxon>Chordata</taxon>
        <taxon>Craniata</taxon>
        <taxon>Vertebrata</taxon>
        <taxon>Euteleostomi</taxon>
        <taxon>Actinopterygii</taxon>
        <taxon>Neopterygii</taxon>
        <taxon>Teleostei</taxon>
        <taxon>Neoteleostei</taxon>
        <taxon>Acanthomorphata</taxon>
        <taxon>Anabantaria</taxon>
        <taxon>Anabantiformes</taxon>
        <taxon>Anabantoidei</taxon>
        <taxon>Osphronemidae</taxon>
        <taxon>Betta</taxon>
    </lineage>
</organism>
<dbReference type="PANTHER" id="PTHR24271:SF87">
    <property type="entry name" value="ARGININE ESTERASE-LIKE-RELATED"/>
    <property type="match status" value="1"/>
</dbReference>
<dbReference type="CDD" id="cd00190">
    <property type="entry name" value="Tryp_SPc"/>
    <property type="match status" value="1"/>
</dbReference>
<dbReference type="AlphaFoldDB" id="A0A6P7MB78"/>
<dbReference type="PROSITE" id="PS50240">
    <property type="entry name" value="TRYPSIN_DOM"/>
    <property type="match status" value="1"/>
</dbReference>
<evidence type="ECO:0000259" key="7">
    <source>
        <dbReference type="PROSITE" id="PS50240"/>
    </source>
</evidence>
<dbReference type="InterPro" id="IPR001314">
    <property type="entry name" value="Peptidase_S1A"/>
</dbReference>
<evidence type="ECO:0000256" key="6">
    <source>
        <dbReference type="SAM" id="SignalP"/>
    </source>
</evidence>
<evidence type="ECO:0000256" key="5">
    <source>
        <dbReference type="ARBA" id="ARBA00038868"/>
    </source>
</evidence>
<keyword evidence="3" id="KW-1015">Disulfide bond</keyword>
<dbReference type="SUPFAM" id="SSF50494">
    <property type="entry name" value="Trypsin-like serine proteases"/>
    <property type="match status" value="1"/>
</dbReference>
<evidence type="ECO:0000256" key="4">
    <source>
        <dbReference type="ARBA" id="ARBA00036320"/>
    </source>
</evidence>
<dbReference type="FunFam" id="2.40.10.10:FF:000005">
    <property type="entry name" value="Serine protease 37"/>
    <property type="match status" value="1"/>
</dbReference>
<keyword evidence="2" id="KW-0865">Zymogen</keyword>
<dbReference type="GO" id="GO:0004252">
    <property type="term" value="F:serine-type endopeptidase activity"/>
    <property type="evidence" value="ECO:0007669"/>
    <property type="project" value="UniProtKB-EC"/>
</dbReference>
<name>A0A6P7MB78_BETSP</name>
<dbReference type="SMART" id="SM00020">
    <property type="entry name" value="Tryp_SPc"/>
    <property type="match status" value="1"/>
</dbReference>
<dbReference type="EC" id="3.4.21.4" evidence="5"/>
<feature type="domain" description="Peptidase S1" evidence="7">
    <location>
        <begin position="30"/>
        <end position="255"/>
    </location>
</feature>
<comment type="catalytic activity">
    <reaction evidence="4">
        <text>Preferential cleavage: Arg-|-Xaa, Lys-|-Xaa.</text>
        <dbReference type="EC" id="3.4.21.4"/>
    </reaction>
</comment>
<proteinExistence type="predicted"/>
<dbReference type="GeneID" id="114854223"/>
<dbReference type="InterPro" id="IPR009003">
    <property type="entry name" value="Peptidase_S1_PA"/>
</dbReference>
<evidence type="ECO:0000256" key="3">
    <source>
        <dbReference type="ARBA" id="ARBA00023157"/>
    </source>
</evidence>
<reference evidence="9" key="1">
    <citation type="submission" date="2025-08" db="UniProtKB">
        <authorList>
            <consortium name="RefSeq"/>
        </authorList>
    </citation>
    <scope>IDENTIFICATION</scope>
</reference>
<dbReference type="PANTHER" id="PTHR24271">
    <property type="entry name" value="KALLIKREIN-RELATED"/>
    <property type="match status" value="1"/>
</dbReference>
<dbReference type="InParanoid" id="A0A6P7MB78"/>
<gene>
    <name evidence="9" type="primary">LOC114854223</name>
</gene>
<dbReference type="OrthoDB" id="8440449at2759"/>
<evidence type="ECO:0000256" key="2">
    <source>
        <dbReference type="ARBA" id="ARBA00023145"/>
    </source>
</evidence>
<keyword evidence="6" id="KW-0732">Signal</keyword>